<proteinExistence type="predicted"/>
<evidence type="ECO:0000256" key="1">
    <source>
        <dbReference type="SAM" id="Phobius"/>
    </source>
</evidence>
<keyword evidence="1" id="KW-0812">Transmembrane</keyword>
<dbReference type="EMBL" id="CAXLJM020000148">
    <property type="protein sequence ID" value="CAL8142569.1"/>
    <property type="molecule type" value="Genomic_DNA"/>
</dbReference>
<sequence length="615" mass="70598">MVSCGTGLIVNLIYFNYRMISEIDFVKALDPHRPIKPTCNAIPMYITLELLQIANTTISPSRSRPKALQKYGNSSQFHVIVEPLMLQHVTAALSRHDASYDGRNKFLVTQFSNSSSNTIANQYYSYTKSKDYPGFVTQLVFVRHNQIGVLKYLNLCYICNKDDFLKWSPHFLNSDSESRTNKQRLENGFGMKMSLFTYLKYIPNVNNCEFLILNFKPTECNRAHAMLSIFAKTFNISLVSEVNTESFMQFQNIEGPLTFQVCISCGFQPLTKLQVTPILPVLFHVDVSYIFYCEDTVQFSTSNFAIFINTIDMGVWSLLICCALVFWILNKNYLSGCSIFIMMIYPGFRLEKWLTHHRLFICLCPIMFVSIWYNAFVTSDVVAPIPPNIMQSFKEFFQRGYKFIVRSEDHIQYQMHLYGSYLRKLGVNLSPENFIIHPDLARNLTTFCDCDTLKLVSKLKGTVDIWGTDAKGMLKRNIFGEHTTVGFVCYIVPEKLQTFFSFFYFKGLYLDKVADLFGDLASSGILRLFEEIDVGKVIYTAEFHKPSGCKRDVSGFQKVSLNSPIITGFYALGGGVLVTVVLLIVEMVFPKFMFFMEKIKANRPNNSREYLGYLD</sequence>
<evidence type="ECO:0008006" key="4">
    <source>
        <dbReference type="Google" id="ProtNLM"/>
    </source>
</evidence>
<feature type="transmembrane region" description="Helical" evidence="1">
    <location>
        <begin position="359"/>
        <end position="376"/>
    </location>
</feature>
<feature type="transmembrane region" description="Helical" evidence="1">
    <location>
        <begin position="568"/>
        <end position="589"/>
    </location>
</feature>
<reference evidence="2 3" key="1">
    <citation type="submission" date="2024-08" db="EMBL/GenBank/DDBJ databases">
        <authorList>
            <person name="Cucini C."/>
            <person name="Frati F."/>
        </authorList>
    </citation>
    <scope>NUCLEOTIDE SEQUENCE [LARGE SCALE GENOMIC DNA]</scope>
</reference>
<name>A0ABP1S2P1_9HEXA</name>
<dbReference type="Proteomes" id="UP001642540">
    <property type="component" value="Unassembled WGS sequence"/>
</dbReference>
<gene>
    <name evidence="2" type="ORF">ODALV1_LOCUS29089</name>
</gene>
<evidence type="ECO:0000313" key="2">
    <source>
        <dbReference type="EMBL" id="CAL8142569.1"/>
    </source>
</evidence>
<comment type="caution">
    <text evidence="2">The sequence shown here is derived from an EMBL/GenBank/DDBJ whole genome shotgun (WGS) entry which is preliminary data.</text>
</comment>
<feature type="transmembrane region" description="Helical" evidence="1">
    <location>
        <begin position="333"/>
        <end position="350"/>
    </location>
</feature>
<keyword evidence="1" id="KW-0472">Membrane</keyword>
<evidence type="ECO:0000313" key="3">
    <source>
        <dbReference type="Proteomes" id="UP001642540"/>
    </source>
</evidence>
<keyword evidence="1" id="KW-1133">Transmembrane helix</keyword>
<keyword evidence="3" id="KW-1185">Reference proteome</keyword>
<feature type="transmembrane region" description="Helical" evidence="1">
    <location>
        <begin position="304"/>
        <end position="327"/>
    </location>
</feature>
<protein>
    <recommendedName>
        <fullName evidence="4">Ionotropic glutamate receptor C-terminal domain-containing protein</fullName>
    </recommendedName>
</protein>
<accession>A0ABP1S2P1</accession>
<organism evidence="2 3">
    <name type="scientific">Orchesella dallaii</name>
    <dbReference type="NCBI Taxonomy" id="48710"/>
    <lineage>
        <taxon>Eukaryota</taxon>
        <taxon>Metazoa</taxon>
        <taxon>Ecdysozoa</taxon>
        <taxon>Arthropoda</taxon>
        <taxon>Hexapoda</taxon>
        <taxon>Collembola</taxon>
        <taxon>Entomobryomorpha</taxon>
        <taxon>Entomobryoidea</taxon>
        <taxon>Orchesellidae</taxon>
        <taxon>Orchesellinae</taxon>
        <taxon>Orchesella</taxon>
    </lineage>
</organism>